<comment type="caution">
    <text evidence="2">The sequence shown here is derived from an EMBL/GenBank/DDBJ whole genome shotgun (WGS) entry which is preliminary data.</text>
</comment>
<organism evidence="2 3">
    <name type="scientific">Eumeta variegata</name>
    <name type="common">Bagworm moth</name>
    <name type="synonym">Eumeta japonica</name>
    <dbReference type="NCBI Taxonomy" id="151549"/>
    <lineage>
        <taxon>Eukaryota</taxon>
        <taxon>Metazoa</taxon>
        <taxon>Ecdysozoa</taxon>
        <taxon>Arthropoda</taxon>
        <taxon>Hexapoda</taxon>
        <taxon>Insecta</taxon>
        <taxon>Pterygota</taxon>
        <taxon>Neoptera</taxon>
        <taxon>Endopterygota</taxon>
        <taxon>Lepidoptera</taxon>
        <taxon>Glossata</taxon>
        <taxon>Ditrysia</taxon>
        <taxon>Tineoidea</taxon>
        <taxon>Psychidae</taxon>
        <taxon>Oiketicinae</taxon>
        <taxon>Eumeta</taxon>
    </lineage>
</organism>
<name>A0A4C1WAZ2_EUMVA</name>
<keyword evidence="3" id="KW-1185">Reference proteome</keyword>
<accession>A0A4C1WAZ2</accession>
<dbReference type="Proteomes" id="UP000299102">
    <property type="component" value="Unassembled WGS sequence"/>
</dbReference>
<gene>
    <name evidence="2" type="ORF">EVAR_38533_1</name>
</gene>
<evidence type="ECO:0000313" key="3">
    <source>
        <dbReference type="Proteomes" id="UP000299102"/>
    </source>
</evidence>
<evidence type="ECO:0000313" key="2">
    <source>
        <dbReference type="EMBL" id="GBP48558.1"/>
    </source>
</evidence>
<dbReference type="AlphaFoldDB" id="A0A4C1WAZ2"/>
<proteinExistence type="predicted"/>
<sequence length="91" mass="10204">MSAAILKGAPCKHRITRRVSEPSTGPHRRHHARKQTTTGDVRDTYGGECANTRREMDDVARVVRSLDNVGMSIPTARTRVFCGQEKCQLIR</sequence>
<dbReference type="EMBL" id="BGZK01000526">
    <property type="protein sequence ID" value="GBP48558.1"/>
    <property type="molecule type" value="Genomic_DNA"/>
</dbReference>
<protein>
    <submittedName>
        <fullName evidence="2">Uncharacterized protein</fullName>
    </submittedName>
</protein>
<evidence type="ECO:0000256" key="1">
    <source>
        <dbReference type="SAM" id="MobiDB-lite"/>
    </source>
</evidence>
<reference evidence="2 3" key="1">
    <citation type="journal article" date="2019" name="Commun. Biol.">
        <title>The bagworm genome reveals a unique fibroin gene that provides high tensile strength.</title>
        <authorList>
            <person name="Kono N."/>
            <person name="Nakamura H."/>
            <person name="Ohtoshi R."/>
            <person name="Tomita M."/>
            <person name="Numata K."/>
            <person name="Arakawa K."/>
        </authorList>
    </citation>
    <scope>NUCLEOTIDE SEQUENCE [LARGE SCALE GENOMIC DNA]</scope>
</reference>
<feature type="region of interest" description="Disordered" evidence="1">
    <location>
        <begin position="1"/>
        <end position="48"/>
    </location>
</feature>